<dbReference type="OrthoDB" id="9811967at2"/>
<keyword evidence="8 9" id="KW-0472">Membrane</keyword>
<organism evidence="10 11">
    <name type="scientific">Chloroflexus islandicus</name>
    <dbReference type="NCBI Taxonomy" id="1707952"/>
    <lineage>
        <taxon>Bacteria</taxon>
        <taxon>Bacillati</taxon>
        <taxon>Chloroflexota</taxon>
        <taxon>Chloroflexia</taxon>
        <taxon>Chloroflexales</taxon>
        <taxon>Chloroflexineae</taxon>
        <taxon>Chloroflexaceae</taxon>
        <taxon>Chloroflexus</taxon>
    </lineage>
</organism>
<dbReference type="GO" id="GO:0015420">
    <property type="term" value="F:ABC-type vitamin B12 transporter activity"/>
    <property type="evidence" value="ECO:0007669"/>
    <property type="project" value="UniProtKB-UniRule"/>
</dbReference>
<comment type="similarity">
    <text evidence="3 9">Belongs to the CobD/CbiB family.</text>
</comment>
<protein>
    <recommendedName>
        <fullName evidence="9">Cobalamin biosynthesis protein CobD</fullName>
    </recommendedName>
</protein>
<dbReference type="UniPathway" id="UPA00148"/>
<keyword evidence="7 9" id="KW-1133">Transmembrane helix</keyword>
<sequence length="315" mass="33332">MPPLPHLIQQRAAAALAALAIDAVFGDPPNHLHPVGVMGRWLRWGERLAPAAPGARLVWGAVWLAGGWVVFGGVAVLAPRHWLAHGALASLLLAYRGLDRAVAEVEAALAVGDLAEARRLLGWHLVSRPTNDLSTAEVAGAAIESLAENLSDSVVAPLLALLAGGLPGMVIYRLTNTADAMWGYRTERFEHLGKVAARCDDGFNLAPARLTALLIALAAQLANRRGGAALAVAWRDARRTASPNAGWPMAAMAGALDTVLTKRDHYALGDGQRLPDAAMIGEARRLGRLVMALVSIGWLGALAFARFTNRGRHDD</sequence>
<comment type="caution">
    <text evidence="10">The sequence shown here is derived from an EMBL/GenBank/DDBJ whole genome shotgun (WGS) entry which is preliminary data.</text>
</comment>
<comment type="function">
    <text evidence="9">Converts cobyric acid to cobinamide by the addition of aminopropanol on the F carboxylic group.</text>
</comment>
<evidence type="ECO:0000256" key="1">
    <source>
        <dbReference type="ARBA" id="ARBA00004651"/>
    </source>
</evidence>
<dbReference type="STRING" id="1707952.A6A03_13510"/>
<evidence type="ECO:0000256" key="3">
    <source>
        <dbReference type="ARBA" id="ARBA00006263"/>
    </source>
</evidence>
<evidence type="ECO:0000256" key="8">
    <source>
        <dbReference type="ARBA" id="ARBA00023136"/>
    </source>
</evidence>
<keyword evidence="11" id="KW-1185">Reference proteome</keyword>
<keyword evidence="6 9" id="KW-0812">Transmembrane</keyword>
<gene>
    <name evidence="9" type="primary">cobD</name>
    <name evidence="10" type="ORF">A6A03_13510</name>
</gene>
<comment type="caution">
    <text evidence="9">Lacks conserved residue(s) required for the propagation of feature annotation.</text>
</comment>
<evidence type="ECO:0000256" key="4">
    <source>
        <dbReference type="ARBA" id="ARBA00022475"/>
    </source>
</evidence>
<comment type="pathway">
    <text evidence="2 9">Cofactor biosynthesis; adenosylcobalamin biosynthesis.</text>
</comment>
<dbReference type="HAMAP" id="MF_00024">
    <property type="entry name" value="CobD_CbiB"/>
    <property type="match status" value="1"/>
</dbReference>
<feature type="transmembrane region" description="Helical" evidence="9">
    <location>
        <begin position="289"/>
        <end position="307"/>
    </location>
</feature>
<evidence type="ECO:0000256" key="5">
    <source>
        <dbReference type="ARBA" id="ARBA00022573"/>
    </source>
</evidence>
<evidence type="ECO:0000256" key="9">
    <source>
        <dbReference type="HAMAP-Rule" id="MF_00024"/>
    </source>
</evidence>
<feature type="transmembrane region" description="Helical" evidence="9">
    <location>
        <begin position="57"/>
        <end position="78"/>
    </location>
</feature>
<dbReference type="GO" id="GO:0009236">
    <property type="term" value="P:cobalamin biosynthetic process"/>
    <property type="evidence" value="ECO:0007669"/>
    <property type="project" value="UniProtKB-UniRule"/>
</dbReference>
<dbReference type="PANTHER" id="PTHR34308:SF1">
    <property type="entry name" value="COBALAMIN BIOSYNTHESIS PROTEIN CBIB"/>
    <property type="match status" value="1"/>
</dbReference>
<dbReference type="EMBL" id="LWQS01000050">
    <property type="protein sequence ID" value="OAN45870.1"/>
    <property type="molecule type" value="Genomic_DNA"/>
</dbReference>
<reference evidence="10 11" key="1">
    <citation type="submission" date="2016-04" db="EMBL/GenBank/DDBJ databases">
        <title>Chloroflexus islandicus sp. nov., a thermophilic filamentous anoxygenic phototrophic bacterium from geyser Strokkur (Iceland).</title>
        <authorList>
            <person name="Gaisin V.A."/>
            <person name="Kalashnikov A.M."/>
            <person name="Sukhacheva M.V."/>
            <person name="Grouzdev D.S."/>
            <person name="Ivanov T.M."/>
            <person name="Kuznetsov B."/>
            <person name="Gorlenko V.M."/>
        </authorList>
    </citation>
    <scope>NUCLEOTIDE SEQUENCE [LARGE SCALE GENOMIC DNA]</scope>
    <source>
        <strain evidence="11">isl-2</strain>
    </source>
</reference>
<evidence type="ECO:0000256" key="7">
    <source>
        <dbReference type="ARBA" id="ARBA00022989"/>
    </source>
</evidence>
<keyword evidence="5 9" id="KW-0169">Cobalamin biosynthesis</keyword>
<evidence type="ECO:0000313" key="11">
    <source>
        <dbReference type="Proteomes" id="UP000078287"/>
    </source>
</evidence>
<dbReference type="InterPro" id="IPR004485">
    <property type="entry name" value="Cobalamin_biosynth_CobD/CbiB"/>
</dbReference>
<dbReference type="RefSeq" id="WP_066786925.1">
    <property type="nucleotide sequence ID" value="NZ_LWQS01000050.1"/>
</dbReference>
<evidence type="ECO:0000313" key="10">
    <source>
        <dbReference type="EMBL" id="OAN45870.1"/>
    </source>
</evidence>
<keyword evidence="4 9" id="KW-1003">Cell membrane</keyword>
<proteinExistence type="inferred from homology"/>
<comment type="subcellular location">
    <subcellularLocation>
        <location evidence="1 9">Cell membrane</location>
        <topology evidence="1 9">Multi-pass membrane protein</topology>
    </subcellularLocation>
</comment>
<dbReference type="AlphaFoldDB" id="A0A178MAR1"/>
<evidence type="ECO:0000256" key="6">
    <source>
        <dbReference type="ARBA" id="ARBA00022692"/>
    </source>
</evidence>
<dbReference type="PANTHER" id="PTHR34308">
    <property type="entry name" value="COBALAMIN BIOSYNTHESIS PROTEIN CBIB"/>
    <property type="match status" value="1"/>
</dbReference>
<dbReference type="NCBIfam" id="TIGR00380">
    <property type="entry name" value="cobal_cbiB"/>
    <property type="match status" value="1"/>
</dbReference>
<accession>A0A178MAR1</accession>
<evidence type="ECO:0000256" key="2">
    <source>
        <dbReference type="ARBA" id="ARBA00004953"/>
    </source>
</evidence>
<dbReference type="Proteomes" id="UP000078287">
    <property type="component" value="Unassembled WGS sequence"/>
</dbReference>
<dbReference type="GO" id="GO:0005886">
    <property type="term" value="C:plasma membrane"/>
    <property type="evidence" value="ECO:0007669"/>
    <property type="project" value="UniProtKB-SubCell"/>
</dbReference>
<name>A0A178MAR1_9CHLR</name>
<dbReference type="Pfam" id="PF03186">
    <property type="entry name" value="CobD_Cbib"/>
    <property type="match status" value="1"/>
</dbReference>
<dbReference type="GO" id="GO:0048472">
    <property type="term" value="F:threonine-phosphate decarboxylase activity"/>
    <property type="evidence" value="ECO:0007669"/>
    <property type="project" value="InterPro"/>
</dbReference>